<organism evidence="1">
    <name type="scientific">marine sediment metagenome</name>
    <dbReference type="NCBI Taxonomy" id="412755"/>
    <lineage>
        <taxon>unclassified sequences</taxon>
        <taxon>metagenomes</taxon>
        <taxon>ecological metagenomes</taxon>
    </lineage>
</organism>
<dbReference type="AlphaFoldDB" id="A0A0F9P539"/>
<proteinExistence type="predicted"/>
<sequence>MRVNLLTDAPRHNLALMKIASYHRARGDEVTLNSPQTPCDLSYGSWLFNQNYPTDHAGGPAVDPRTRLNGMESVRPDYDLFPIDYSLGYTWRYCPRRCDFCVVPKQDNPKDHHSIWEFHDPRFDTICLLNNNTFSDPQWFDTFVEIWDAGLRLMEHGFDLRLMDIEHAKALKRTKIKGNLHFAWDSMNDETAIIRGLDLCRQFNIRGSVYVLVGYDTTRQEDILRCEVVDWFGLDPYIMPYNGGSRSDRAFKRAIDLRFYRRYPTITDALGAYR</sequence>
<protein>
    <recommendedName>
        <fullName evidence="2">Elp3/MiaA/NifB-like radical SAM core domain-containing protein</fullName>
    </recommendedName>
</protein>
<gene>
    <name evidence="1" type="ORF">LCGC14_1180750</name>
</gene>
<reference evidence="1" key="1">
    <citation type="journal article" date="2015" name="Nature">
        <title>Complex archaea that bridge the gap between prokaryotes and eukaryotes.</title>
        <authorList>
            <person name="Spang A."/>
            <person name="Saw J.H."/>
            <person name="Jorgensen S.L."/>
            <person name="Zaremba-Niedzwiedzka K."/>
            <person name="Martijn J."/>
            <person name="Lind A.E."/>
            <person name="van Eijk R."/>
            <person name="Schleper C."/>
            <person name="Guy L."/>
            <person name="Ettema T.J."/>
        </authorList>
    </citation>
    <scope>NUCLEOTIDE SEQUENCE</scope>
</reference>
<evidence type="ECO:0000313" key="1">
    <source>
        <dbReference type="EMBL" id="KKM96175.1"/>
    </source>
</evidence>
<dbReference type="SUPFAM" id="SSF102114">
    <property type="entry name" value="Radical SAM enzymes"/>
    <property type="match status" value="1"/>
</dbReference>
<dbReference type="EMBL" id="LAZR01005914">
    <property type="protein sequence ID" value="KKM96175.1"/>
    <property type="molecule type" value="Genomic_DNA"/>
</dbReference>
<dbReference type="InterPro" id="IPR058240">
    <property type="entry name" value="rSAM_sf"/>
</dbReference>
<name>A0A0F9P539_9ZZZZ</name>
<comment type="caution">
    <text evidence="1">The sequence shown here is derived from an EMBL/GenBank/DDBJ whole genome shotgun (WGS) entry which is preliminary data.</text>
</comment>
<evidence type="ECO:0008006" key="2">
    <source>
        <dbReference type="Google" id="ProtNLM"/>
    </source>
</evidence>
<accession>A0A0F9P539</accession>